<dbReference type="Gramene" id="OPUNC01G04360.1">
    <property type="protein sequence ID" value="OPUNC01G04360.1"/>
    <property type="gene ID" value="OPUNC01G04360"/>
</dbReference>
<dbReference type="Proteomes" id="UP000026962">
    <property type="component" value="Chromosome 1"/>
</dbReference>
<reference evidence="1" key="1">
    <citation type="submission" date="2015-04" db="UniProtKB">
        <authorList>
            <consortium name="EnsemblPlants"/>
        </authorList>
    </citation>
    <scope>IDENTIFICATION</scope>
</reference>
<evidence type="ECO:0000313" key="2">
    <source>
        <dbReference type="Proteomes" id="UP000026962"/>
    </source>
</evidence>
<dbReference type="PANTHER" id="PTHR35360:SF3">
    <property type="entry name" value="OS07G0492700 PROTEIN"/>
    <property type="match status" value="1"/>
</dbReference>
<sequence length="417" mass="46420">MDGRAGCCVRFIDCCLAADGDAALSQSAARRHRMASAFLDAHGEPLVLLDGDLRATTGCSHGVSTVGHSQAFAAATRQRREEIPPAPFRILLQGEYVGWAEVATCANGNKIVDKKSWRASVRNMFDFVYRVICQVLASSVRSCWAIGAHSFSEGDYPHQLCQKNLAGGVSLALSDFKSSLHAQSVSRHYTGSSLSAYGQGTFILELPDSTRKLRRFCLKRKAWFEGKGAHIDSLLSVIQETGGVPAISTTNTRSSLLLPLHSYDYFSLRGGWTNLTPQQAAQLIFTGGPCIGSLWVDGSYTSKHHYSDDDDDDEEDMLVYRGCDPNKKIGLHAVVCYAYRFIGPHNWILFQAFDMFCTLRVMPLDASRLYDPLWKMTVPPKISQKIGKDRAWLHANLRRLHEAMMIQKGKEKFEEIW</sequence>
<dbReference type="PANTHER" id="PTHR35360">
    <property type="entry name" value="OS01G0324125 PROTEIN-RELATED"/>
    <property type="match status" value="1"/>
</dbReference>
<organism evidence="1">
    <name type="scientific">Oryza punctata</name>
    <name type="common">Red rice</name>
    <dbReference type="NCBI Taxonomy" id="4537"/>
    <lineage>
        <taxon>Eukaryota</taxon>
        <taxon>Viridiplantae</taxon>
        <taxon>Streptophyta</taxon>
        <taxon>Embryophyta</taxon>
        <taxon>Tracheophyta</taxon>
        <taxon>Spermatophyta</taxon>
        <taxon>Magnoliopsida</taxon>
        <taxon>Liliopsida</taxon>
        <taxon>Poales</taxon>
        <taxon>Poaceae</taxon>
        <taxon>BOP clade</taxon>
        <taxon>Oryzoideae</taxon>
        <taxon>Oryzeae</taxon>
        <taxon>Oryzinae</taxon>
        <taxon>Oryza</taxon>
    </lineage>
</organism>
<reference evidence="1" key="2">
    <citation type="submission" date="2018-05" db="EMBL/GenBank/DDBJ databases">
        <title>OpunRS2 (Oryza punctata Reference Sequence Version 2).</title>
        <authorList>
            <person name="Zhang J."/>
            <person name="Kudrna D."/>
            <person name="Lee S."/>
            <person name="Talag J."/>
            <person name="Welchert J."/>
            <person name="Wing R.A."/>
        </authorList>
    </citation>
    <scope>NUCLEOTIDE SEQUENCE [LARGE SCALE GENOMIC DNA]</scope>
</reference>
<proteinExistence type="predicted"/>
<dbReference type="OMA" id="VGHSQAF"/>
<dbReference type="STRING" id="4537.A0A0E0JEM1"/>
<protein>
    <submittedName>
        <fullName evidence="1">Uncharacterized protein</fullName>
    </submittedName>
</protein>
<dbReference type="EnsemblPlants" id="OPUNC01G04360.1">
    <property type="protein sequence ID" value="OPUNC01G04360.1"/>
    <property type="gene ID" value="OPUNC01G04360"/>
</dbReference>
<dbReference type="AlphaFoldDB" id="A0A0E0JEM1"/>
<name>A0A0E0JEM1_ORYPU</name>
<accession>A0A0E0JEM1</accession>
<dbReference type="HOGENOM" id="CLU_057023_0_0_1"/>
<keyword evidence="2" id="KW-1185">Reference proteome</keyword>
<evidence type="ECO:0000313" key="1">
    <source>
        <dbReference type="EnsemblPlants" id="OPUNC01G04360.1"/>
    </source>
</evidence>